<evidence type="ECO:0000313" key="2">
    <source>
        <dbReference type="EMBL" id="KAG0496620.1"/>
    </source>
</evidence>
<name>A0A835RXV1_VANPL</name>
<feature type="region of interest" description="Disordered" evidence="1">
    <location>
        <begin position="156"/>
        <end position="178"/>
    </location>
</feature>
<evidence type="ECO:0000256" key="1">
    <source>
        <dbReference type="SAM" id="MobiDB-lite"/>
    </source>
</evidence>
<dbReference type="GO" id="GO:0004309">
    <property type="term" value="F:exopolyphosphatase activity"/>
    <property type="evidence" value="ECO:0007669"/>
    <property type="project" value="TreeGrafter"/>
</dbReference>
<organism evidence="2 3">
    <name type="scientific">Vanilla planifolia</name>
    <name type="common">Vanilla</name>
    <dbReference type="NCBI Taxonomy" id="51239"/>
    <lineage>
        <taxon>Eukaryota</taxon>
        <taxon>Viridiplantae</taxon>
        <taxon>Streptophyta</taxon>
        <taxon>Embryophyta</taxon>
        <taxon>Tracheophyta</taxon>
        <taxon>Spermatophyta</taxon>
        <taxon>Magnoliopsida</taxon>
        <taxon>Liliopsida</taxon>
        <taxon>Asparagales</taxon>
        <taxon>Orchidaceae</taxon>
        <taxon>Vanilloideae</taxon>
        <taxon>Vanilleae</taxon>
        <taxon>Vanilla</taxon>
    </lineage>
</organism>
<protein>
    <submittedName>
        <fullName evidence="2">Uncharacterized protein</fullName>
    </submittedName>
</protein>
<dbReference type="GO" id="GO:0005737">
    <property type="term" value="C:cytoplasm"/>
    <property type="evidence" value="ECO:0007669"/>
    <property type="project" value="TreeGrafter"/>
</dbReference>
<dbReference type="PANTHER" id="PTHR12112:SF39">
    <property type="entry name" value="EG:152A3.5 PROTEIN (FBGN0003116_PN PROTEIN)"/>
    <property type="match status" value="1"/>
</dbReference>
<evidence type="ECO:0000313" key="3">
    <source>
        <dbReference type="Proteomes" id="UP000636800"/>
    </source>
</evidence>
<accession>A0A835RXV1</accession>
<comment type="caution">
    <text evidence="2">The sequence shown here is derived from an EMBL/GenBank/DDBJ whole genome shotgun (WGS) entry which is preliminary data.</text>
</comment>
<sequence length="540" mass="60390">MEARLPDLPDFMNDWYFGAVDAGRRKDYDLSGGGVPRKAASAAPSSSRMTQEWLDEANKLVGSGSFTNHATPVESPRTLRFAAASLLTKEIPPAPELDARDHRSRSARRSRSVQTISDEILQRSSARHIRNRSEMRFTLDSATLPGVAKWPVTPFEDSEVDTPTRHRLSKPPPALGSRFSEDALEVTSVRTFRGPSSHLHSQSLIPPKIPHRRLPVLSPPRNSVNSTAPRRTLPPSTCHVDKVSAYVQCKPVIECTRAGAEEKVKQHGDVEQFNSFLRQQKSLIARVSDGEASAKTNIVFSSDTPNTSSMVAAICYARLLENMREKEKKRTKEEIFLPVINMRRAGMREHKQAAWLFNHLGIDSSALMFSDELELGVLLMGRQLNLLVVGKDILQMNEEVGSLCTILTDRYCEHAYNLLQTSKTLKRLLLAGILLDTQNLSAAKSFTNRDVEAVQLLLVGFSPDFQDLFFERLMLGHQENCFMEVLEQHHRKHPSEANQKPSTIQAVEQTPATALVKGSEKSPPAKKKFSLGRFFGFRSK</sequence>
<dbReference type="SUPFAM" id="SSF64182">
    <property type="entry name" value="DHH phosphoesterases"/>
    <property type="match status" value="1"/>
</dbReference>
<dbReference type="InterPro" id="IPR038763">
    <property type="entry name" value="DHH_sf"/>
</dbReference>
<feature type="compositionally biased region" description="Polar residues" evidence="1">
    <location>
        <begin position="220"/>
        <end position="229"/>
    </location>
</feature>
<feature type="compositionally biased region" description="Basic residues" evidence="1">
    <location>
        <begin position="102"/>
        <end position="111"/>
    </location>
</feature>
<feature type="region of interest" description="Disordered" evidence="1">
    <location>
        <begin position="92"/>
        <end position="115"/>
    </location>
</feature>
<feature type="region of interest" description="Disordered" evidence="1">
    <location>
        <begin position="193"/>
        <end position="235"/>
    </location>
</feature>
<proteinExistence type="predicted"/>
<keyword evidence="3" id="KW-1185">Reference proteome</keyword>
<dbReference type="Gene3D" id="3.90.1640.10">
    <property type="entry name" value="inorganic pyrophosphatase (n-terminal core)"/>
    <property type="match status" value="1"/>
</dbReference>
<dbReference type="OrthoDB" id="9049620at2759"/>
<gene>
    <name evidence="2" type="ORF">HPP92_001311</name>
</gene>
<feature type="region of interest" description="Disordered" evidence="1">
    <location>
        <begin position="492"/>
        <end position="527"/>
    </location>
</feature>
<dbReference type="EMBL" id="JADCNL010000001">
    <property type="protein sequence ID" value="KAG0496620.1"/>
    <property type="molecule type" value="Genomic_DNA"/>
</dbReference>
<dbReference type="AlphaFoldDB" id="A0A835RXV1"/>
<dbReference type="PANTHER" id="PTHR12112">
    <property type="entry name" value="BNIP - RELATED"/>
    <property type="match status" value="1"/>
</dbReference>
<reference evidence="2 3" key="1">
    <citation type="journal article" date="2020" name="Nat. Food">
        <title>A phased Vanilla planifolia genome enables genetic improvement of flavour and production.</title>
        <authorList>
            <person name="Hasing T."/>
            <person name="Tang H."/>
            <person name="Brym M."/>
            <person name="Khazi F."/>
            <person name="Huang T."/>
            <person name="Chambers A.H."/>
        </authorList>
    </citation>
    <scope>NUCLEOTIDE SEQUENCE [LARGE SCALE GENOMIC DNA]</scope>
    <source>
        <tissue evidence="2">Leaf</tissue>
    </source>
</reference>
<feature type="compositionally biased region" description="Polar residues" evidence="1">
    <location>
        <begin position="496"/>
        <end position="512"/>
    </location>
</feature>
<dbReference type="Proteomes" id="UP000636800">
    <property type="component" value="Chromosome 1"/>
</dbReference>